<proteinExistence type="predicted"/>
<evidence type="ECO:0000256" key="2">
    <source>
        <dbReference type="SAM" id="SignalP"/>
    </source>
</evidence>
<protein>
    <recommendedName>
        <fullName evidence="5">Ig-like domain-containing protein</fullName>
    </recommendedName>
</protein>
<accession>A0AAE1Z681</accession>
<dbReference type="AlphaFoldDB" id="A0AAE1Z681"/>
<dbReference type="EMBL" id="JALJAT010000015">
    <property type="protein sequence ID" value="KAK4467554.1"/>
    <property type="molecule type" value="Genomic_DNA"/>
</dbReference>
<reference evidence="3" key="2">
    <citation type="journal article" date="2023" name="Infect Dis Poverty">
        <title>Chromosome-scale genome of the human blood fluke Schistosoma mekongi and its implications for public health.</title>
        <authorList>
            <person name="Zhou M."/>
            <person name="Xu L."/>
            <person name="Xu D."/>
            <person name="Chen W."/>
            <person name="Khan J."/>
            <person name="Hu Y."/>
            <person name="Huang H."/>
            <person name="Wei H."/>
            <person name="Zhang Y."/>
            <person name="Chusongsang P."/>
            <person name="Tanasarnprasert K."/>
            <person name="Hu X."/>
            <person name="Limpanont Y."/>
            <person name="Lv Z."/>
        </authorList>
    </citation>
    <scope>NUCLEOTIDE SEQUENCE</scope>
    <source>
        <strain evidence="3">LV_2022a</strain>
    </source>
</reference>
<keyword evidence="1" id="KW-0812">Transmembrane</keyword>
<comment type="caution">
    <text evidence="3">The sequence shown here is derived from an EMBL/GenBank/DDBJ whole genome shotgun (WGS) entry which is preliminary data.</text>
</comment>
<keyword evidence="2" id="KW-0732">Signal</keyword>
<gene>
    <name evidence="3" type="ORF">MN116_008874</name>
</gene>
<feature type="chain" id="PRO_5042255568" description="Ig-like domain-containing protein" evidence="2">
    <location>
        <begin position="19"/>
        <end position="518"/>
    </location>
</feature>
<sequence length="518" mass="60321">MNTLLSLLFLFVINFYLSVNKHVIHENWTPNNHNISPLNMTMDEVILINLPNKTWNGPFTYDILIGSMINLPCTIDKSKIEYIFTRRNNITNSIKYSLTLLWIHNKWTNVIDPWLGDGRRSYNHLEINQWNISSIDLLISQAHLSIIDIDPTDVGVYACVIVFYPVNNGYSPIDLKQIQLLSIHLIRVRSNLIVAPECRDSDDDDEMMMLMMMKMITSKMKIIVKQDSNNGHSMFTIQLVDGQKMKYYFMDIPTNQLWCLHTDSTPCNADIFLTAVAMSNADPTLWSISWKFIPYGQVDNSKVVEINKNSDAEWLKPMYKYVEDSYIPSSSVEFNENINNSDNDNNLLIGHIRASTYWKAHWLALNSSIQQKSGVWQCWILRSVAHKNSSLTTDIPIRWLTNEVHVKIIPRNYIYDWGTIIELWRLIVLITAPLNIFLLFLLLTVGWYSTNFYQKKCKPNKGPTTNTFNIQEGSQLIQQQEDSEEQILSPYQYVDEFLRKSGIISYKEYIRSRVQKEL</sequence>
<keyword evidence="4" id="KW-1185">Reference proteome</keyword>
<dbReference type="Proteomes" id="UP001292079">
    <property type="component" value="Unassembled WGS sequence"/>
</dbReference>
<organism evidence="3 4">
    <name type="scientific">Schistosoma mekongi</name>
    <name type="common">Parasitic worm</name>
    <dbReference type="NCBI Taxonomy" id="38744"/>
    <lineage>
        <taxon>Eukaryota</taxon>
        <taxon>Metazoa</taxon>
        <taxon>Spiralia</taxon>
        <taxon>Lophotrochozoa</taxon>
        <taxon>Platyhelminthes</taxon>
        <taxon>Trematoda</taxon>
        <taxon>Digenea</taxon>
        <taxon>Strigeidida</taxon>
        <taxon>Schistosomatoidea</taxon>
        <taxon>Schistosomatidae</taxon>
        <taxon>Schistosoma</taxon>
    </lineage>
</organism>
<feature type="signal peptide" evidence="2">
    <location>
        <begin position="1"/>
        <end position="18"/>
    </location>
</feature>
<reference evidence="3" key="1">
    <citation type="submission" date="2022-04" db="EMBL/GenBank/DDBJ databases">
        <authorList>
            <person name="Xu L."/>
            <person name="Lv Z."/>
        </authorList>
    </citation>
    <scope>NUCLEOTIDE SEQUENCE</scope>
    <source>
        <strain evidence="3">LV_2022a</strain>
    </source>
</reference>
<evidence type="ECO:0000313" key="3">
    <source>
        <dbReference type="EMBL" id="KAK4467554.1"/>
    </source>
</evidence>
<keyword evidence="1" id="KW-1133">Transmembrane helix</keyword>
<feature type="transmembrane region" description="Helical" evidence="1">
    <location>
        <begin position="423"/>
        <end position="448"/>
    </location>
</feature>
<evidence type="ECO:0008006" key="5">
    <source>
        <dbReference type="Google" id="ProtNLM"/>
    </source>
</evidence>
<evidence type="ECO:0000256" key="1">
    <source>
        <dbReference type="SAM" id="Phobius"/>
    </source>
</evidence>
<keyword evidence="1" id="KW-0472">Membrane</keyword>
<evidence type="ECO:0000313" key="4">
    <source>
        <dbReference type="Proteomes" id="UP001292079"/>
    </source>
</evidence>
<name>A0AAE1Z681_SCHME</name>